<dbReference type="PANTHER" id="PTHR23150">
    <property type="entry name" value="SULFATASE MODIFYING FACTOR 1, 2"/>
    <property type="match status" value="1"/>
</dbReference>
<dbReference type="RefSeq" id="WP_285671876.1">
    <property type="nucleotide sequence ID" value="NZ_BSYI01000015.1"/>
</dbReference>
<comment type="caution">
    <text evidence="2">The sequence shown here is derived from an EMBL/GenBank/DDBJ whole genome shotgun (WGS) entry which is preliminary data.</text>
</comment>
<dbReference type="InterPro" id="IPR016187">
    <property type="entry name" value="CTDL_fold"/>
</dbReference>
<proteinExistence type="predicted"/>
<dbReference type="PANTHER" id="PTHR23150:SF35">
    <property type="entry name" value="BLL6746 PROTEIN"/>
    <property type="match status" value="1"/>
</dbReference>
<protein>
    <recommendedName>
        <fullName evidence="1">Sulfatase-modifying factor enzyme-like domain-containing protein</fullName>
    </recommendedName>
</protein>
<dbReference type="InterPro" id="IPR005532">
    <property type="entry name" value="SUMF_dom"/>
</dbReference>
<dbReference type="Pfam" id="PF03781">
    <property type="entry name" value="FGE-sulfatase"/>
    <property type="match status" value="1"/>
</dbReference>
<name>A0ABQ6LQD9_9RHOB</name>
<dbReference type="InterPro" id="IPR051043">
    <property type="entry name" value="Sulfatase_Mod_Factor_Kinase"/>
</dbReference>
<organism evidence="2 3">
    <name type="scientific">Paralimibaculum aggregatum</name>
    <dbReference type="NCBI Taxonomy" id="3036245"/>
    <lineage>
        <taxon>Bacteria</taxon>
        <taxon>Pseudomonadati</taxon>
        <taxon>Pseudomonadota</taxon>
        <taxon>Alphaproteobacteria</taxon>
        <taxon>Rhodobacterales</taxon>
        <taxon>Paracoccaceae</taxon>
        <taxon>Paralimibaculum</taxon>
    </lineage>
</organism>
<dbReference type="Gene3D" id="3.90.1580.10">
    <property type="entry name" value="paralog of FGE (formylglycine-generating enzyme)"/>
    <property type="match status" value="1"/>
</dbReference>
<dbReference type="Proteomes" id="UP001239909">
    <property type="component" value="Unassembled WGS sequence"/>
</dbReference>
<sequence>MLFARFWSTLSNFPAVFAAILMLVSLAGPAAAQYVRPYDDALDDIARDIAQALSAQTGRGAEDLKFSLIRQARSSEELLCQPFSGRLARGLNDKLTSYLRGFRMDRIDSQRRESLEDGAAIAVKWSVEDADTVLLRAEVIRFSDSKILASAPAYVAMDTIPASDRVCLASVSLVATCTAREPVALMDSPVPEKANFLETIEPGESFRVLGAFNLPAEDTALALLIAYAKRNDQETAEEQRRAFALGGTGQLRDWAGSGVCSVAFWGPYAPRTARQARAWEPYLPVPEQCADCPPMMVLPKARFALAAAAGARAGPERLMGEGVESEVEGLLLAVGITEVTVAQWRPCELARACAPLADTETADLADGQMPVSVSWEQAQAYIRWLNSVSNGPVYRLPSEAEWEYAARGEAGYRAGATRPPAYWWGDVMLPGRAVCQGCAAPGGARGDGPMPVGFGGERESPRWRLQDMSGNLWEWVEDCWSEPDHPVRRAGCPSRKRVVKGGSYADGPLALRIENRAPAPESLPHPAIGFRVVASEPVLE</sequence>
<gene>
    <name evidence="2" type="ORF">LNKW23_22970</name>
</gene>
<accession>A0ABQ6LQD9</accession>
<evidence type="ECO:0000313" key="3">
    <source>
        <dbReference type="Proteomes" id="UP001239909"/>
    </source>
</evidence>
<dbReference type="SUPFAM" id="SSF56436">
    <property type="entry name" value="C-type lectin-like"/>
    <property type="match status" value="1"/>
</dbReference>
<dbReference type="EMBL" id="BSYI01000015">
    <property type="protein sequence ID" value="GMG83084.1"/>
    <property type="molecule type" value="Genomic_DNA"/>
</dbReference>
<reference evidence="2 3" key="1">
    <citation type="submission" date="2023-04" db="EMBL/GenBank/DDBJ databases">
        <title>Marinoamorphus aggregata gen. nov., sp. Nov., isolate from tissue of brittle star Ophioplocus japonicus.</title>
        <authorList>
            <person name="Kawano K."/>
            <person name="Sawayama S."/>
            <person name="Nakagawa S."/>
        </authorList>
    </citation>
    <scope>NUCLEOTIDE SEQUENCE [LARGE SCALE GENOMIC DNA]</scope>
    <source>
        <strain evidence="2 3">NKW23</strain>
    </source>
</reference>
<dbReference type="InterPro" id="IPR042095">
    <property type="entry name" value="SUMF_sf"/>
</dbReference>
<evidence type="ECO:0000259" key="1">
    <source>
        <dbReference type="Pfam" id="PF03781"/>
    </source>
</evidence>
<feature type="domain" description="Sulfatase-modifying factor enzyme-like" evidence="1">
    <location>
        <begin position="333"/>
        <end position="533"/>
    </location>
</feature>
<evidence type="ECO:0000313" key="2">
    <source>
        <dbReference type="EMBL" id="GMG83084.1"/>
    </source>
</evidence>
<keyword evidence="3" id="KW-1185">Reference proteome</keyword>